<reference evidence="2" key="1">
    <citation type="journal article" date="2019" name="Int. J. Syst. Evol. Microbiol.">
        <title>The Global Catalogue of Microorganisms (GCM) 10K type strain sequencing project: providing services to taxonomists for standard genome sequencing and annotation.</title>
        <authorList>
            <consortium name="The Broad Institute Genomics Platform"/>
            <consortium name="The Broad Institute Genome Sequencing Center for Infectious Disease"/>
            <person name="Wu L."/>
            <person name="Ma J."/>
        </authorList>
    </citation>
    <scope>NUCLEOTIDE SEQUENCE [LARGE SCALE GENOMIC DNA]</scope>
    <source>
        <strain evidence="2">KCTC 32514</strain>
    </source>
</reference>
<evidence type="ECO:0000313" key="2">
    <source>
        <dbReference type="Proteomes" id="UP001597548"/>
    </source>
</evidence>
<dbReference type="RefSeq" id="WP_194507801.1">
    <property type="nucleotide sequence ID" value="NZ_JADILU010000003.1"/>
</dbReference>
<proteinExistence type="predicted"/>
<evidence type="ECO:0000313" key="1">
    <source>
        <dbReference type="EMBL" id="MFD2914514.1"/>
    </source>
</evidence>
<dbReference type="Proteomes" id="UP001597548">
    <property type="component" value="Unassembled WGS sequence"/>
</dbReference>
<organism evidence="1 2">
    <name type="scientific">Psychroserpens luteus</name>
    <dbReference type="NCBI Taxonomy" id="1434066"/>
    <lineage>
        <taxon>Bacteria</taxon>
        <taxon>Pseudomonadati</taxon>
        <taxon>Bacteroidota</taxon>
        <taxon>Flavobacteriia</taxon>
        <taxon>Flavobacteriales</taxon>
        <taxon>Flavobacteriaceae</taxon>
        <taxon>Psychroserpens</taxon>
    </lineage>
</organism>
<sequence>MRNVIQFDGIKFWVDENIIHCKLKKEFFKNYQKENIEEIFYNSISIVSNGNYMPILFNLENISILNSLKIFRLISNSFQMRRLVLPRIFLVQSNNLKLLLTLKNDVSIHAVTNKFFSDFDLAIKYCENDYTVFNNVSKQELI</sequence>
<name>A0ABW5ZNF5_9FLAO</name>
<gene>
    <name evidence="1" type="ORF">ACFS29_02605</name>
</gene>
<dbReference type="EMBL" id="JBHUOS010000001">
    <property type="protein sequence ID" value="MFD2914514.1"/>
    <property type="molecule type" value="Genomic_DNA"/>
</dbReference>
<comment type="caution">
    <text evidence="1">The sequence shown here is derived from an EMBL/GenBank/DDBJ whole genome shotgun (WGS) entry which is preliminary data.</text>
</comment>
<protein>
    <submittedName>
        <fullName evidence="1">Uncharacterized protein</fullName>
    </submittedName>
</protein>
<keyword evidence="2" id="KW-1185">Reference proteome</keyword>
<accession>A0ABW5ZNF5</accession>